<dbReference type="InterPro" id="IPR003960">
    <property type="entry name" value="ATPase_AAA_CS"/>
</dbReference>
<evidence type="ECO:0000256" key="5">
    <source>
        <dbReference type="RuleBase" id="RU003651"/>
    </source>
</evidence>
<keyword evidence="4" id="KW-0469">Meiosis</keyword>
<dbReference type="InterPro" id="IPR044539">
    <property type="entry name" value="Pch2-like"/>
</dbReference>
<dbReference type="OrthoDB" id="10042665at2759"/>
<reference evidence="8 9" key="1">
    <citation type="submission" date="2019-01" db="EMBL/GenBank/DDBJ databases">
        <title>Nuclear Genome Assembly of the Microalgal Biofuel strain Nannochloropsis salina CCMP1776.</title>
        <authorList>
            <person name="Hovde B."/>
        </authorList>
    </citation>
    <scope>NUCLEOTIDE SEQUENCE [LARGE SCALE GENOMIC DNA]</scope>
    <source>
        <strain evidence="8 9">CCMP1776</strain>
    </source>
</reference>
<dbReference type="GO" id="GO:0005524">
    <property type="term" value="F:ATP binding"/>
    <property type="evidence" value="ECO:0007669"/>
    <property type="project" value="UniProtKB-KW"/>
</dbReference>
<comment type="similarity">
    <text evidence="1">Belongs to the AAA ATPase family. PCH2 subfamily.</text>
</comment>
<gene>
    <name evidence="8" type="ORF">NSK_002392</name>
</gene>
<feature type="region of interest" description="Disordered" evidence="6">
    <location>
        <begin position="100"/>
        <end position="126"/>
    </location>
</feature>
<dbReference type="SUPFAM" id="SSF52540">
    <property type="entry name" value="P-loop containing nucleoside triphosphate hydrolases"/>
    <property type="match status" value="1"/>
</dbReference>
<feature type="compositionally biased region" description="Low complexity" evidence="6">
    <location>
        <begin position="115"/>
        <end position="126"/>
    </location>
</feature>
<dbReference type="InterPro" id="IPR027417">
    <property type="entry name" value="P-loop_NTPase"/>
</dbReference>
<dbReference type="AlphaFoldDB" id="A0A4D9D5B3"/>
<keyword evidence="2 5" id="KW-0547">Nucleotide-binding</keyword>
<dbReference type="SMART" id="SM00382">
    <property type="entry name" value="AAA"/>
    <property type="match status" value="1"/>
</dbReference>
<evidence type="ECO:0000313" key="8">
    <source>
        <dbReference type="EMBL" id="TFJ86184.1"/>
    </source>
</evidence>
<proteinExistence type="inferred from homology"/>
<sequence length="481" mass="51743">MKKIDVHLEVRLFSDSVASPADVKARVFGFLEAHIRVYRHGPLLDFSSFDPFLHEHVQSLVVTELGSTNHESAISSWRAAPHVHVYALFEGQHVGGTDFALDTDTAHGNRQDSNAESPATGPSSSSASWSPAAFTSYVCPCPELLNVWESIHVAPSSKQILLALAESAMNFSLAGVDPSLVNGNRLILLYGAPGTGKTSLARGLAQKLAIRHGDRFAAVELLSVNAHALLSKFFGESSALVGRVFGSIREKVAEETATLFLLAIDEVETICASREIALAKESNEPSDAVRVVNAVLTEIDRLRALRNVLTVATSNITQALDTAFLDRCDLKLHVGLPEADGRYAILRSVLSELMRVKILAPAVPLPERFDFLSQPPSPADEAPGSVVCTVADTSSFYSPVSAPSSPHPSATVMAQQEQRQICSLRLELIRLVEQTEGASGRALRKLPLLAHALLAAPRTITVASFVGAMQQALRLGKIELE</sequence>
<evidence type="ECO:0000313" key="9">
    <source>
        <dbReference type="Proteomes" id="UP000355283"/>
    </source>
</evidence>
<dbReference type="PANTHER" id="PTHR45991">
    <property type="entry name" value="PACHYTENE CHECKPOINT PROTEIN 2"/>
    <property type="match status" value="1"/>
</dbReference>
<keyword evidence="3 5" id="KW-0067">ATP-binding</keyword>
<dbReference type="InterPro" id="IPR003593">
    <property type="entry name" value="AAA+_ATPase"/>
</dbReference>
<evidence type="ECO:0000256" key="4">
    <source>
        <dbReference type="ARBA" id="ARBA00023254"/>
    </source>
</evidence>
<dbReference type="PROSITE" id="PS00674">
    <property type="entry name" value="AAA"/>
    <property type="match status" value="1"/>
</dbReference>
<dbReference type="InterPro" id="IPR003959">
    <property type="entry name" value="ATPase_AAA_core"/>
</dbReference>
<comment type="caution">
    <text evidence="8">The sequence shown here is derived from an EMBL/GenBank/DDBJ whole genome shotgun (WGS) entry which is preliminary data.</text>
</comment>
<dbReference type="Gene3D" id="3.40.50.300">
    <property type="entry name" value="P-loop containing nucleotide triphosphate hydrolases"/>
    <property type="match status" value="1"/>
</dbReference>
<evidence type="ECO:0000256" key="3">
    <source>
        <dbReference type="ARBA" id="ARBA00022840"/>
    </source>
</evidence>
<evidence type="ECO:0000256" key="6">
    <source>
        <dbReference type="SAM" id="MobiDB-lite"/>
    </source>
</evidence>
<dbReference type="GO" id="GO:0016887">
    <property type="term" value="F:ATP hydrolysis activity"/>
    <property type="evidence" value="ECO:0007669"/>
    <property type="project" value="InterPro"/>
</dbReference>
<evidence type="ECO:0000256" key="2">
    <source>
        <dbReference type="ARBA" id="ARBA00022741"/>
    </source>
</evidence>
<organism evidence="8 9">
    <name type="scientific">Nannochloropsis salina CCMP1776</name>
    <dbReference type="NCBI Taxonomy" id="1027361"/>
    <lineage>
        <taxon>Eukaryota</taxon>
        <taxon>Sar</taxon>
        <taxon>Stramenopiles</taxon>
        <taxon>Ochrophyta</taxon>
        <taxon>Eustigmatophyceae</taxon>
        <taxon>Eustigmatales</taxon>
        <taxon>Monodopsidaceae</taxon>
        <taxon>Microchloropsis</taxon>
        <taxon>Microchloropsis salina</taxon>
    </lineage>
</organism>
<dbReference type="InterPro" id="IPR058249">
    <property type="entry name" value="Pch2_C"/>
</dbReference>
<dbReference type="GO" id="GO:0007131">
    <property type="term" value="P:reciprocal meiotic recombination"/>
    <property type="evidence" value="ECO:0007669"/>
    <property type="project" value="TreeGrafter"/>
</dbReference>
<keyword evidence="9" id="KW-1185">Reference proteome</keyword>
<feature type="domain" description="AAA+ ATPase" evidence="7">
    <location>
        <begin position="183"/>
        <end position="338"/>
    </location>
</feature>
<dbReference type="GO" id="GO:0051598">
    <property type="term" value="P:meiotic recombination checkpoint signaling"/>
    <property type="evidence" value="ECO:0007669"/>
    <property type="project" value="TreeGrafter"/>
</dbReference>
<name>A0A4D9D5B3_9STRA</name>
<dbReference type="Pfam" id="PF23242">
    <property type="entry name" value="AAA_lid_TRIP13_C"/>
    <property type="match status" value="1"/>
</dbReference>
<dbReference type="EMBL" id="SDOX01000009">
    <property type="protein sequence ID" value="TFJ86184.1"/>
    <property type="molecule type" value="Genomic_DNA"/>
</dbReference>
<evidence type="ECO:0000256" key="1">
    <source>
        <dbReference type="ARBA" id="ARBA00007271"/>
    </source>
</evidence>
<protein>
    <recommendedName>
        <fullName evidence="7">AAA+ ATPase domain-containing protein</fullName>
    </recommendedName>
</protein>
<dbReference type="GO" id="GO:0005694">
    <property type="term" value="C:chromosome"/>
    <property type="evidence" value="ECO:0007669"/>
    <property type="project" value="TreeGrafter"/>
</dbReference>
<evidence type="ECO:0000259" key="7">
    <source>
        <dbReference type="SMART" id="SM00382"/>
    </source>
</evidence>
<dbReference type="GO" id="GO:0005634">
    <property type="term" value="C:nucleus"/>
    <property type="evidence" value="ECO:0007669"/>
    <property type="project" value="TreeGrafter"/>
</dbReference>
<dbReference type="Pfam" id="PF00004">
    <property type="entry name" value="AAA"/>
    <property type="match status" value="1"/>
</dbReference>
<dbReference type="Pfam" id="PF23563">
    <property type="entry name" value="TRIP13_N"/>
    <property type="match status" value="1"/>
</dbReference>
<dbReference type="Proteomes" id="UP000355283">
    <property type="component" value="Unassembled WGS sequence"/>
</dbReference>
<accession>A0A4D9D5B3</accession>
<dbReference type="PANTHER" id="PTHR45991:SF1">
    <property type="entry name" value="PACHYTENE CHECKPOINT PROTEIN 2 HOMOLOG"/>
    <property type="match status" value="1"/>
</dbReference>